<evidence type="ECO:0000256" key="1">
    <source>
        <dbReference type="SAM" id="Phobius"/>
    </source>
</evidence>
<organism evidence="3 4">
    <name type="scientific">Lientehia hominis</name>
    <dbReference type="NCBI Taxonomy" id="2897778"/>
    <lineage>
        <taxon>Bacteria</taxon>
        <taxon>Bacillati</taxon>
        <taxon>Bacillota</taxon>
        <taxon>Clostridia</taxon>
        <taxon>Lachnospirales</taxon>
        <taxon>Lachnospiraceae</taxon>
        <taxon>Lientehia</taxon>
    </lineage>
</organism>
<reference evidence="3 4" key="1">
    <citation type="submission" date="2021-11" db="EMBL/GenBank/DDBJ databases">
        <title>Lacrimispora sp. nov. NSJ-141 isolated from human feces.</title>
        <authorList>
            <person name="Abdugheni R."/>
        </authorList>
    </citation>
    <scope>NUCLEOTIDE SEQUENCE [LARGE SCALE GENOMIC DNA]</scope>
    <source>
        <strain evidence="3 4">NSJ-141</strain>
    </source>
</reference>
<sequence length="237" mass="25699">MYCTNCGTKNSDGAKFCRSCGRPMESETIPLADEVKEAPGEVPWSQAGQQVTQPFYSEYGDPVRPGVQPGMPPYQGNDKKKGKKGLIIAAALILAVAAASAFGFVAYKESRPMAPVEQLVGALKKSDWGALYDSVYWGTAPEYDRKTFISEARENMGQLVSYISMLSNVKVSRVAEGTPYRNSDGLICKDLTVNMSVSALGMSQDQEATITVVKSGRKFLFVPVWKISAEDVGSILD</sequence>
<feature type="transmembrane region" description="Helical" evidence="1">
    <location>
        <begin position="86"/>
        <end position="107"/>
    </location>
</feature>
<gene>
    <name evidence="3" type="ORF">LQE92_01225</name>
</gene>
<dbReference type="InterPro" id="IPR026870">
    <property type="entry name" value="Zinc_ribbon_dom"/>
</dbReference>
<evidence type="ECO:0000313" key="3">
    <source>
        <dbReference type="EMBL" id="MCD2491248.1"/>
    </source>
</evidence>
<keyword evidence="1" id="KW-0472">Membrane</keyword>
<comment type="caution">
    <text evidence="3">The sequence shown here is derived from an EMBL/GenBank/DDBJ whole genome shotgun (WGS) entry which is preliminary data.</text>
</comment>
<protein>
    <submittedName>
        <fullName evidence="3">Zinc ribbon domain-containing protein</fullName>
    </submittedName>
</protein>
<dbReference type="Proteomes" id="UP001299265">
    <property type="component" value="Unassembled WGS sequence"/>
</dbReference>
<keyword evidence="4" id="KW-1185">Reference proteome</keyword>
<feature type="domain" description="Zinc-ribbon" evidence="2">
    <location>
        <begin position="2"/>
        <end position="23"/>
    </location>
</feature>
<evidence type="ECO:0000259" key="2">
    <source>
        <dbReference type="Pfam" id="PF13240"/>
    </source>
</evidence>
<name>A0AAP2W6F3_9FIRM</name>
<keyword evidence="1" id="KW-0812">Transmembrane</keyword>
<accession>A0AAP2W6F3</accession>
<dbReference type="Pfam" id="PF13240">
    <property type="entry name" value="Zn_Ribbon_1"/>
    <property type="match status" value="1"/>
</dbReference>
<keyword evidence="1" id="KW-1133">Transmembrane helix</keyword>
<proteinExistence type="predicted"/>
<dbReference type="RefSeq" id="WP_231061193.1">
    <property type="nucleotide sequence ID" value="NZ_JAJNOR010000001.1"/>
</dbReference>
<evidence type="ECO:0000313" key="4">
    <source>
        <dbReference type="Proteomes" id="UP001299265"/>
    </source>
</evidence>
<dbReference type="AlphaFoldDB" id="A0AAP2W6F3"/>
<dbReference type="EMBL" id="JAJNOR010000001">
    <property type="protein sequence ID" value="MCD2491248.1"/>
    <property type="molecule type" value="Genomic_DNA"/>
</dbReference>